<proteinExistence type="predicted"/>
<dbReference type="EMBL" id="JAMZIH010001838">
    <property type="protein sequence ID" value="KAJ1677861.1"/>
    <property type="molecule type" value="Genomic_DNA"/>
</dbReference>
<evidence type="ECO:0000313" key="1">
    <source>
        <dbReference type="EMBL" id="KAJ1677861.1"/>
    </source>
</evidence>
<name>A0ACC1HR86_9FUNG</name>
<evidence type="ECO:0000313" key="2">
    <source>
        <dbReference type="Proteomes" id="UP001145114"/>
    </source>
</evidence>
<gene>
    <name evidence="1" type="primary">ROM2_2</name>
    <name evidence="1" type="ORF">EV182_005285</name>
</gene>
<dbReference type="Proteomes" id="UP001145114">
    <property type="component" value="Unassembled WGS sequence"/>
</dbReference>
<comment type="caution">
    <text evidence="1">The sequence shown here is derived from an EMBL/GenBank/DDBJ whole genome shotgun (WGS) entry which is preliminary data.</text>
</comment>
<keyword evidence="2" id="KW-1185">Reference proteome</keyword>
<accession>A0ACC1HR86</accession>
<organism evidence="1 2">
    <name type="scientific">Spiromyces aspiralis</name>
    <dbReference type="NCBI Taxonomy" id="68401"/>
    <lineage>
        <taxon>Eukaryota</taxon>
        <taxon>Fungi</taxon>
        <taxon>Fungi incertae sedis</taxon>
        <taxon>Zoopagomycota</taxon>
        <taxon>Kickxellomycotina</taxon>
        <taxon>Kickxellomycetes</taxon>
        <taxon>Kickxellales</taxon>
        <taxon>Kickxellaceae</taxon>
        <taxon>Spiromyces</taxon>
    </lineage>
</organism>
<sequence length="393" mass="43775">MMVMFGAMDGLYMGLAHKPTSVRRICKLGNVSSVHVFEAFDMVIALTNGRLLAYHLNELEDPDNWGREVRGVQLAANIAYTAAGRYLRRPLLVYARVHRNRTKFKCVQPFNSTESSAHAADAKRGRLYHNKKHRLDVIQEFWIGCETFGVHFFRKKLCVVCRESFEIVDIRRGYENFGLPNPLDPDLRFVQGSGGRPLAIHRIGAEFLLCFEGLAFYLNRAGQRTRLDFIISWLLPPRQVIVHGPYIVAFNQLFIEIRNAGTGELEHTIRAPNAVCLNGNNFPNHGIHVAAPSSSLNHIGSLLMKGEMLTSASESSPSPMSSSAFLPYLGNYMTTMSLHLQGRSSLSHRPSSASLSSSLHGSLVHLSRSQSPSLVSVPANYIVFELRLPSSSP</sequence>
<reference evidence="1" key="1">
    <citation type="submission" date="2022-06" db="EMBL/GenBank/DDBJ databases">
        <title>Phylogenomic reconstructions and comparative analyses of Kickxellomycotina fungi.</title>
        <authorList>
            <person name="Reynolds N.K."/>
            <person name="Stajich J.E."/>
            <person name="Barry K."/>
            <person name="Grigoriev I.V."/>
            <person name="Crous P."/>
            <person name="Smith M.E."/>
        </authorList>
    </citation>
    <scope>NUCLEOTIDE SEQUENCE</scope>
    <source>
        <strain evidence="1">RSA 2271</strain>
    </source>
</reference>
<protein>
    <submittedName>
        <fullName evidence="1">RHO1 GDP-GTP exchange protein 2</fullName>
    </submittedName>
</protein>